<dbReference type="OrthoDB" id="3546893at2759"/>
<organism evidence="2 3">
    <name type="scientific">Massariosphaeria phaeospora</name>
    <dbReference type="NCBI Taxonomy" id="100035"/>
    <lineage>
        <taxon>Eukaryota</taxon>
        <taxon>Fungi</taxon>
        <taxon>Dikarya</taxon>
        <taxon>Ascomycota</taxon>
        <taxon>Pezizomycotina</taxon>
        <taxon>Dothideomycetes</taxon>
        <taxon>Pleosporomycetidae</taxon>
        <taxon>Pleosporales</taxon>
        <taxon>Pleosporales incertae sedis</taxon>
        <taxon>Massariosphaeria</taxon>
    </lineage>
</organism>
<sequence>MFEPLLEAAFPSSPPVPSNMKDSSKATSKDAQADLQPRFELPTISIQSSPGSLYSSTSPPPSPPLLSPCSPRPGHAQLPAPSLNFANVPLLSPSILGPRGSPPRPLRTSIQKLRRMNSDADEKGGKAERRYLRLGREESIALPGEETWLDELDEEEYDGGLDEEKGRHLVGDILDDWEEEATVLQLDIEYTKTDKGKDNSNNNTPTQGQVPSSPSASRRSSSIWENGERFWQSTPPHPPTSPNKPKQHFLPLCSSPVSTPTPKSNRKRHFEVAKDASLPISPNEDTNDNSNSSSNSKKASERTSRDERRRSVTGSRYRKRSALGVSTPNVRIQVQPPSGGFQGTPGSLYDADGFLQV</sequence>
<dbReference type="AlphaFoldDB" id="A0A7C8M9G9"/>
<feature type="compositionally biased region" description="Polar residues" evidence="1">
    <location>
        <begin position="199"/>
        <end position="210"/>
    </location>
</feature>
<feature type="compositionally biased region" description="Basic and acidic residues" evidence="1">
    <location>
        <begin position="189"/>
        <end position="198"/>
    </location>
</feature>
<evidence type="ECO:0000313" key="2">
    <source>
        <dbReference type="EMBL" id="KAF2871321.1"/>
    </source>
</evidence>
<feature type="region of interest" description="Disordered" evidence="1">
    <location>
        <begin position="189"/>
        <end position="357"/>
    </location>
</feature>
<evidence type="ECO:0000313" key="3">
    <source>
        <dbReference type="Proteomes" id="UP000481861"/>
    </source>
</evidence>
<keyword evidence="3" id="KW-1185">Reference proteome</keyword>
<feature type="compositionally biased region" description="Basic and acidic residues" evidence="1">
    <location>
        <begin position="298"/>
        <end position="310"/>
    </location>
</feature>
<proteinExistence type="predicted"/>
<evidence type="ECO:0000256" key="1">
    <source>
        <dbReference type="SAM" id="MobiDB-lite"/>
    </source>
</evidence>
<feature type="compositionally biased region" description="Low complexity" evidence="1">
    <location>
        <begin position="89"/>
        <end position="99"/>
    </location>
</feature>
<feature type="region of interest" description="Disordered" evidence="1">
    <location>
        <begin position="1"/>
        <end position="128"/>
    </location>
</feature>
<dbReference type="Proteomes" id="UP000481861">
    <property type="component" value="Unassembled WGS sequence"/>
</dbReference>
<feature type="compositionally biased region" description="Low complexity" evidence="1">
    <location>
        <begin position="48"/>
        <end position="57"/>
    </location>
</feature>
<feature type="compositionally biased region" description="Low complexity" evidence="1">
    <location>
        <begin position="211"/>
        <end position="222"/>
    </location>
</feature>
<comment type="caution">
    <text evidence="2">The sequence shown here is derived from an EMBL/GenBank/DDBJ whole genome shotgun (WGS) entry which is preliminary data.</text>
</comment>
<feature type="compositionally biased region" description="Basic and acidic residues" evidence="1">
    <location>
        <begin position="22"/>
        <end position="32"/>
    </location>
</feature>
<feature type="compositionally biased region" description="Basic and acidic residues" evidence="1">
    <location>
        <begin position="116"/>
        <end position="128"/>
    </location>
</feature>
<feature type="compositionally biased region" description="Low complexity" evidence="1">
    <location>
        <begin position="281"/>
        <end position="297"/>
    </location>
</feature>
<reference evidence="2 3" key="1">
    <citation type="submission" date="2020-01" db="EMBL/GenBank/DDBJ databases">
        <authorList>
            <consortium name="DOE Joint Genome Institute"/>
            <person name="Haridas S."/>
            <person name="Albert R."/>
            <person name="Binder M."/>
            <person name="Bloem J."/>
            <person name="Labutti K."/>
            <person name="Salamov A."/>
            <person name="Andreopoulos B."/>
            <person name="Baker S.E."/>
            <person name="Barry K."/>
            <person name="Bills G."/>
            <person name="Bluhm B.H."/>
            <person name="Cannon C."/>
            <person name="Castanera R."/>
            <person name="Culley D.E."/>
            <person name="Daum C."/>
            <person name="Ezra D."/>
            <person name="Gonzalez J.B."/>
            <person name="Henrissat B."/>
            <person name="Kuo A."/>
            <person name="Liang C."/>
            <person name="Lipzen A."/>
            <person name="Lutzoni F."/>
            <person name="Magnuson J."/>
            <person name="Mondo S."/>
            <person name="Nolan M."/>
            <person name="Ohm R."/>
            <person name="Pangilinan J."/>
            <person name="Park H.-J.H."/>
            <person name="Ramirez L."/>
            <person name="Alfaro M."/>
            <person name="Sun H."/>
            <person name="Tritt A."/>
            <person name="Yoshinaga Y."/>
            <person name="Zwiers L.-H.L."/>
            <person name="Turgeon B.G."/>
            <person name="Goodwin S.B."/>
            <person name="Spatafora J.W."/>
            <person name="Crous P.W."/>
            <person name="Grigoriev I.V."/>
        </authorList>
    </citation>
    <scope>NUCLEOTIDE SEQUENCE [LARGE SCALE GENOMIC DNA]</scope>
    <source>
        <strain evidence="2 3">CBS 611.86</strain>
    </source>
</reference>
<dbReference type="EMBL" id="JAADJZ010000012">
    <property type="protein sequence ID" value="KAF2871321.1"/>
    <property type="molecule type" value="Genomic_DNA"/>
</dbReference>
<accession>A0A7C8M9G9</accession>
<feature type="compositionally biased region" description="Polar residues" evidence="1">
    <location>
        <begin position="324"/>
        <end position="336"/>
    </location>
</feature>
<name>A0A7C8M9G9_9PLEO</name>
<gene>
    <name evidence="2" type="ORF">BDV95DRAFT_573756</name>
</gene>
<protein>
    <submittedName>
        <fullName evidence="2">Uncharacterized protein</fullName>
    </submittedName>
</protein>